<dbReference type="Gene3D" id="2.60.120.260">
    <property type="entry name" value="Galactose-binding domain-like"/>
    <property type="match status" value="1"/>
</dbReference>
<proteinExistence type="predicted"/>
<accession>A0A2I2FBP8</accession>
<feature type="region of interest" description="Disordered" evidence="5">
    <location>
        <begin position="1"/>
        <end position="60"/>
    </location>
</feature>
<dbReference type="AlphaFoldDB" id="A0A2I2FBP8"/>
<feature type="region of interest" description="Disordered" evidence="5">
    <location>
        <begin position="232"/>
        <end position="275"/>
    </location>
</feature>
<evidence type="ECO:0000256" key="5">
    <source>
        <dbReference type="SAM" id="MobiDB-lite"/>
    </source>
</evidence>
<protein>
    <recommendedName>
        <fullName evidence="6">SUN domain-containing protein</fullName>
    </recommendedName>
</protein>
<dbReference type="InterPro" id="IPR045119">
    <property type="entry name" value="SUN1-5"/>
</dbReference>
<keyword evidence="2" id="KW-0812">Transmembrane</keyword>
<dbReference type="Proteomes" id="UP000234585">
    <property type="component" value="Unassembled WGS sequence"/>
</dbReference>
<dbReference type="InterPro" id="IPR012919">
    <property type="entry name" value="SUN_dom"/>
</dbReference>
<dbReference type="GeneID" id="36524540"/>
<sequence>MPPKRAAARRKGATPTRPEEQTPESYFRDMNPAAKPTLPDLPTKHSFAYGSTSTPLLPRELRARPRMGLAEIADAIDEGIQMAQEREDDQHNTRSARKRTASPVRRREPTPDQVQLMGSLQDAMDSPTPTPPVPHTFSEVSTPASQAANNLHYPTPMMQLGSTAPNDADLESSLQVHFADNDSTISWDVEREVHDDDLQRVGPTKKGPQGKNISAPPRRFSGLAFVNEPIAEEDEPPSMLSSSPSPPPSLSKSKSRTPEPVVVESVKRKSVSPARPSTNHRGVSWLFGYLVRIVWVVVVGVGSISAAVSYGDVIVDVARDLFPLGRTSPSACPSGTKLAALNSLNNEVFKLGTQVSSLSREVKTIKTEVKNIPAATTVVESGGRTAQARTNFLSLGMGVIIDPHRTSPSSRIKQSYYEKMFPGSMARKPQPALTALTPWQDVGECWCSKPRRGMSQLSVMLQQRIVPEEVVVEHIPKGATIRPEVAPRDMELWVRFAIVDGAANTPWHQGLAHLSRQSTPLVREGFSLHDTVIETLKLAYPGQPESAYYGDPLLGLSFYRVGQWTYDINRPHHVQTFDLDAVLDMPSLRVDHVVIRAKTNWGADDTCLYRVKLHGHL</sequence>
<evidence type="ECO:0000256" key="2">
    <source>
        <dbReference type="ARBA" id="ARBA00022692"/>
    </source>
</evidence>
<evidence type="ECO:0000256" key="3">
    <source>
        <dbReference type="ARBA" id="ARBA00022989"/>
    </source>
</evidence>
<dbReference type="EMBL" id="KZ559138">
    <property type="protein sequence ID" value="PLB38043.1"/>
    <property type="molecule type" value="Genomic_DNA"/>
</dbReference>
<gene>
    <name evidence="7" type="ORF">BDW47DRAFT_131725</name>
</gene>
<dbReference type="GO" id="GO:0034993">
    <property type="term" value="C:meiotic nuclear membrane microtubule tethering complex"/>
    <property type="evidence" value="ECO:0007669"/>
    <property type="project" value="TreeGrafter"/>
</dbReference>
<comment type="subcellular location">
    <subcellularLocation>
        <location evidence="1">Membrane</location>
    </subcellularLocation>
</comment>
<feature type="region of interest" description="Disordered" evidence="5">
    <location>
        <begin position="85"/>
        <end position="112"/>
    </location>
</feature>
<reference evidence="7 8" key="1">
    <citation type="submission" date="2017-12" db="EMBL/GenBank/DDBJ databases">
        <authorList>
            <consortium name="DOE Joint Genome Institute"/>
            <person name="Haridas S."/>
            <person name="Kjaerbolling I."/>
            <person name="Vesth T.C."/>
            <person name="Frisvad J.C."/>
            <person name="Nybo J.L."/>
            <person name="Theobald S."/>
            <person name="Kuo A."/>
            <person name="Bowyer P."/>
            <person name="Matsuda Y."/>
            <person name="Mondo S."/>
            <person name="Lyhne E.K."/>
            <person name="Kogle M.E."/>
            <person name="Clum A."/>
            <person name="Lipzen A."/>
            <person name="Salamov A."/>
            <person name="Ngan C.Y."/>
            <person name="Daum C."/>
            <person name="Chiniquy J."/>
            <person name="Barry K."/>
            <person name="LaButti K."/>
            <person name="Simmons B.A."/>
            <person name="Magnuson J.K."/>
            <person name="Mortensen U.H."/>
            <person name="Larsen T.O."/>
            <person name="Grigoriev I.V."/>
            <person name="Baker S.E."/>
            <person name="Andersen M.R."/>
            <person name="Nordberg H.P."/>
            <person name="Cantor M.N."/>
            <person name="Hua S.X."/>
        </authorList>
    </citation>
    <scope>NUCLEOTIDE SEQUENCE [LARGE SCALE GENOMIC DNA]</scope>
    <source>
        <strain evidence="7 8">CBS 102.13</strain>
    </source>
</reference>
<dbReference type="RefSeq" id="XP_024672055.1">
    <property type="nucleotide sequence ID" value="XM_024817380.1"/>
</dbReference>
<name>A0A2I2FBP8_ASPCN</name>
<dbReference type="GO" id="GO:0043495">
    <property type="term" value="F:protein-membrane adaptor activity"/>
    <property type="evidence" value="ECO:0007669"/>
    <property type="project" value="TreeGrafter"/>
</dbReference>
<evidence type="ECO:0000313" key="8">
    <source>
        <dbReference type="Proteomes" id="UP000234585"/>
    </source>
</evidence>
<dbReference type="PANTHER" id="PTHR12911">
    <property type="entry name" value="SAD1/UNC-84-LIKE PROTEIN-RELATED"/>
    <property type="match status" value="1"/>
</dbReference>
<evidence type="ECO:0000256" key="1">
    <source>
        <dbReference type="ARBA" id="ARBA00004370"/>
    </source>
</evidence>
<feature type="compositionally biased region" description="Basic residues" evidence="5">
    <location>
        <begin position="1"/>
        <end position="12"/>
    </location>
</feature>
<keyword evidence="3" id="KW-1133">Transmembrane helix</keyword>
<dbReference type="PROSITE" id="PS51469">
    <property type="entry name" value="SUN"/>
    <property type="match status" value="1"/>
</dbReference>
<keyword evidence="8" id="KW-1185">Reference proteome</keyword>
<dbReference type="OrthoDB" id="342281at2759"/>
<dbReference type="Pfam" id="PF07738">
    <property type="entry name" value="Sad1_UNC"/>
    <property type="match status" value="1"/>
</dbReference>
<keyword evidence="4" id="KW-0472">Membrane</keyword>
<organism evidence="7 8">
    <name type="scientific">Aspergillus candidus</name>
    <dbReference type="NCBI Taxonomy" id="41067"/>
    <lineage>
        <taxon>Eukaryota</taxon>
        <taxon>Fungi</taxon>
        <taxon>Dikarya</taxon>
        <taxon>Ascomycota</taxon>
        <taxon>Pezizomycotina</taxon>
        <taxon>Eurotiomycetes</taxon>
        <taxon>Eurotiomycetidae</taxon>
        <taxon>Eurotiales</taxon>
        <taxon>Aspergillaceae</taxon>
        <taxon>Aspergillus</taxon>
        <taxon>Aspergillus subgen. Circumdati</taxon>
    </lineage>
</organism>
<evidence type="ECO:0000259" key="6">
    <source>
        <dbReference type="PROSITE" id="PS51469"/>
    </source>
</evidence>
<dbReference type="STRING" id="41067.A0A2I2FBP8"/>
<dbReference type="PANTHER" id="PTHR12911:SF8">
    <property type="entry name" value="KLAROID PROTEIN-RELATED"/>
    <property type="match status" value="1"/>
</dbReference>
<evidence type="ECO:0000256" key="4">
    <source>
        <dbReference type="ARBA" id="ARBA00023136"/>
    </source>
</evidence>
<feature type="domain" description="SUN" evidence="6">
    <location>
        <begin position="398"/>
        <end position="617"/>
    </location>
</feature>
<evidence type="ECO:0000313" key="7">
    <source>
        <dbReference type="EMBL" id="PLB38043.1"/>
    </source>
</evidence>
<feature type="region of interest" description="Disordered" evidence="5">
    <location>
        <begin position="197"/>
        <end position="218"/>
    </location>
</feature>